<proteinExistence type="predicted"/>
<keyword evidence="3" id="KW-1185">Reference proteome</keyword>
<evidence type="ECO:0000256" key="1">
    <source>
        <dbReference type="SAM" id="MobiDB-lite"/>
    </source>
</evidence>
<sequence length="74" mass="8654">MIRWPDRPTSSNADSTFRIGRKKADEDQLQPTVWNTLRKLSRADEEKLPDGRPSAWWHQSESLLHKDDLTSNHV</sequence>
<feature type="region of interest" description="Disordered" evidence="1">
    <location>
        <begin position="1"/>
        <end position="26"/>
    </location>
</feature>
<comment type="caution">
    <text evidence="2">The sequence shown here is derived from an EMBL/GenBank/DDBJ whole genome shotgun (WGS) entry which is preliminary data.</text>
</comment>
<organism evidence="2 3">
    <name type="scientific">Anabarilius grahami</name>
    <name type="common">Kanglang fish</name>
    <name type="synonym">Barilius grahami</name>
    <dbReference type="NCBI Taxonomy" id="495550"/>
    <lineage>
        <taxon>Eukaryota</taxon>
        <taxon>Metazoa</taxon>
        <taxon>Chordata</taxon>
        <taxon>Craniata</taxon>
        <taxon>Vertebrata</taxon>
        <taxon>Euteleostomi</taxon>
        <taxon>Actinopterygii</taxon>
        <taxon>Neopterygii</taxon>
        <taxon>Teleostei</taxon>
        <taxon>Ostariophysi</taxon>
        <taxon>Cypriniformes</taxon>
        <taxon>Xenocyprididae</taxon>
        <taxon>Xenocypridinae</taxon>
        <taxon>Xenocypridinae incertae sedis</taxon>
        <taxon>Anabarilius</taxon>
    </lineage>
</organism>
<gene>
    <name evidence="2" type="ORF">DPX16_19406</name>
</gene>
<protein>
    <submittedName>
        <fullName evidence="2">Uncharacterized protein</fullName>
    </submittedName>
</protein>
<dbReference type="Proteomes" id="UP000281406">
    <property type="component" value="Unassembled WGS sequence"/>
</dbReference>
<feature type="region of interest" description="Disordered" evidence="1">
    <location>
        <begin position="42"/>
        <end position="61"/>
    </location>
</feature>
<evidence type="ECO:0000313" key="3">
    <source>
        <dbReference type="Proteomes" id="UP000281406"/>
    </source>
</evidence>
<accession>A0A3N0Z004</accession>
<name>A0A3N0Z004_ANAGA</name>
<reference evidence="2 3" key="1">
    <citation type="submission" date="2018-10" db="EMBL/GenBank/DDBJ databases">
        <title>Genome assembly for a Yunnan-Guizhou Plateau 3E fish, Anabarilius grahami (Regan), and its evolutionary and genetic applications.</title>
        <authorList>
            <person name="Jiang W."/>
        </authorList>
    </citation>
    <scope>NUCLEOTIDE SEQUENCE [LARGE SCALE GENOMIC DNA]</scope>
    <source>
        <strain evidence="2">AG-KIZ</strain>
        <tissue evidence="2">Muscle</tissue>
    </source>
</reference>
<dbReference type="EMBL" id="RJVU01018281">
    <property type="protein sequence ID" value="ROL51887.1"/>
    <property type="molecule type" value="Genomic_DNA"/>
</dbReference>
<dbReference type="AlphaFoldDB" id="A0A3N0Z004"/>
<evidence type="ECO:0000313" key="2">
    <source>
        <dbReference type="EMBL" id="ROL51887.1"/>
    </source>
</evidence>